<comment type="caution">
    <text evidence="1">The sequence shown here is derived from an EMBL/GenBank/DDBJ whole genome shotgun (WGS) entry which is preliminary data.</text>
</comment>
<reference evidence="1 2" key="1">
    <citation type="journal article" date="2019" name="Int. J. Syst. Evol. Microbiol.">
        <title>The Global Catalogue of Microorganisms (GCM) 10K type strain sequencing project: providing services to taxonomists for standard genome sequencing and annotation.</title>
        <authorList>
            <consortium name="The Broad Institute Genomics Platform"/>
            <consortium name="The Broad Institute Genome Sequencing Center for Infectious Disease"/>
            <person name="Wu L."/>
            <person name="Ma J."/>
        </authorList>
    </citation>
    <scope>NUCLEOTIDE SEQUENCE [LARGE SCALE GENOMIC DNA]</scope>
    <source>
        <strain evidence="1 2">JCM 11117</strain>
    </source>
</reference>
<sequence length="83" mass="8683">MAVSTETYNPWTVVHVVFEHLAEAGLHPVLGETGDPGEPAAALLRALGIEPGREDEGPAAPAVQAQLAEIRARMFPGVEEGSP</sequence>
<protein>
    <submittedName>
        <fullName evidence="1">Uncharacterized protein</fullName>
    </submittedName>
</protein>
<evidence type="ECO:0000313" key="1">
    <source>
        <dbReference type="EMBL" id="GAA0942676.1"/>
    </source>
</evidence>
<keyword evidence="2" id="KW-1185">Reference proteome</keyword>
<proteinExistence type="predicted"/>
<name>A0ABN1QI33_9PSEU</name>
<gene>
    <name evidence="1" type="ORF">GCM10009559_39010</name>
</gene>
<organism evidence="1 2">
    <name type="scientific">Pseudonocardia zijingensis</name>
    <dbReference type="NCBI Taxonomy" id="153376"/>
    <lineage>
        <taxon>Bacteria</taxon>
        <taxon>Bacillati</taxon>
        <taxon>Actinomycetota</taxon>
        <taxon>Actinomycetes</taxon>
        <taxon>Pseudonocardiales</taxon>
        <taxon>Pseudonocardiaceae</taxon>
        <taxon>Pseudonocardia</taxon>
    </lineage>
</organism>
<dbReference type="Proteomes" id="UP001499967">
    <property type="component" value="Unassembled WGS sequence"/>
</dbReference>
<accession>A0ABN1QI33</accession>
<dbReference type="EMBL" id="BAAAHP010000108">
    <property type="protein sequence ID" value="GAA0942676.1"/>
    <property type="molecule type" value="Genomic_DNA"/>
</dbReference>
<evidence type="ECO:0000313" key="2">
    <source>
        <dbReference type="Proteomes" id="UP001499967"/>
    </source>
</evidence>